<dbReference type="EMBL" id="WTVR01000009">
    <property type="protein sequence ID" value="NMF88131.1"/>
    <property type="molecule type" value="Genomic_DNA"/>
</dbReference>
<reference evidence="2 3" key="1">
    <citation type="submission" date="2019-12" db="EMBL/GenBank/DDBJ databases">
        <title>Comparative genomics gives insights into the taxonomy of the Azoarcus-Aromatoleum group and reveals separate origins of nif in the plant-associated Azoarcus and non-plant-associated Aromatoleum sub-groups.</title>
        <authorList>
            <person name="Lafos M."/>
            <person name="Maluk M."/>
            <person name="Batista M."/>
            <person name="Junghare M."/>
            <person name="Carmona M."/>
            <person name="Faoro H."/>
            <person name="Cruz L.M."/>
            <person name="Battistoni F."/>
            <person name="De Souza E."/>
            <person name="Pedrosa F."/>
            <person name="Chen W.-M."/>
            <person name="Poole P.S."/>
            <person name="Dixon R.A."/>
            <person name="James E.K."/>
        </authorList>
    </citation>
    <scope>NUCLEOTIDE SEQUENCE [LARGE SCALE GENOMIC DNA]</scope>
    <source>
        <strain evidence="2 3">ToN1</strain>
    </source>
</reference>
<name>A0ABX1MLR4_9RHOO</name>
<evidence type="ECO:0000259" key="1">
    <source>
        <dbReference type="Pfam" id="PF10633"/>
    </source>
</evidence>
<protein>
    <recommendedName>
        <fullName evidence="1">Alpha-galactosidase NEW3 domain-containing protein</fullName>
    </recommendedName>
</protein>
<feature type="non-terminal residue" evidence="2">
    <location>
        <position position="702"/>
    </location>
</feature>
<keyword evidence="3" id="KW-1185">Reference proteome</keyword>
<comment type="caution">
    <text evidence="2">The sequence shown here is derived from an EMBL/GenBank/DDBJ whole genome shotgun (WGS) entry which is preliminary data.</text>
</comment>
<proteinExistence type="predicted"/>
<sequence length="702" mass="76866">MCTAPNSKSRFTERAVFRPGAGAFRAASHLCVFLWLLLLCWTEVFAQAGGLRVRAVDYELASFEPRGVVTLAFEVANDSARPQDLEPTLELPAGWRAVTPDAPFTLAPGESTVRFVTFVIPEGTSATDYAVRYTARNRRQPEVSAHHAVNIRVNAVRRLEAAALDVPDAVVSGQPYRAVFVVRNAGNAPVVVNFQARSSLGHPVDPAQGRLELAPRESREVALEVRTEALARPGFDQLTLTVSADTELSTQSMRVVKLLPLGGGGEGLYRTIPGRVKLSFLSRDEDGKRAGGWQTELTSAGAVDEAGAHRINILLRGPDARQASALGAWDEYRFEYSGKGVAAGVGDLTYGLTPLTEYGRYGRGAQAKVMSDDWGFELYEMGDRFTRTENRQLGVSASRAVSPASRLSLNYLAKSGEREANIYSLRAVRQEAAFSAETELASSDGATPDRAVRGYLFDSRGGLRYSATALYAGPRFAGYYRDQALVSVSGHYPLGEDWGLRASVLWQRMNLERIATRPALEESQLSLGLEFPLAAGINSSADLLLRRKRDLRRDPNVDLLHPSVRLNGAYGAGNWGLSASGEFGTTEDCLSDRRYATSLALLSLYLNPSERHFYNLYLIRDDNTYSAVRQRVNTSAGAGASFQLWERARLQLNLQRSVAENAMRQASPRMRRTSVIACILALPVSVLVRRPTATAPHRQPPH</sequence>
<gene>
    <name evidence="2" type="ORF">GPA26_06510</name>
</gene>
<feature type="domain" description="Alpha-galactosidase NEW3" evidence="1">
    <location>
        <begin position="69"/>
        <end position="136"/>
    </location>
</feature>
<dbReference type="Proteomes" id="UP000652074">
    <property type="component" value="Unassembled WGS sequence"/>
</dbReference>
<evidence type="ECO:0000313" key="3">
    <source>
        <dbReference type="Proteomes" id="UP000652074"/>
    </source>
</evidence>
<organism evidence="2 3">
    <name type="scientific">Aromatoleum petrolei</name>
    <dbReference type="NCBI Taxonomy" id="76116"/>
    <lineage>
        <taxon>Bacteria</taxon>
        <taxon>Pseudomonadati</taxon>
        <taxon>Pseudomonadota</taxon>
        <taxon>Betaproteobacteria</taxon>
        <taxon>Rhodocyclales</taxon>
        <taxon>Rhodocyclaceae</taxon>
        <taxon>Aromatoleum</taxon>
    </lineage>
</organism>
<accession>A0ABX1MLR4</accession>
<evidence type="ECO:0000313" key="2">
    <source>
        <dbReference type="EMBL" id="NMF88131.1"/>
    </source>
</evidence>
<dbReference type="Pfam" id="PF10633">
    <property type="entry name" value="NPCBM_assoc"/>
    <property type="match status" value="1"/>
</dbReference>
<dbReference type="InterPro" id="IPR018905">
    <property type="entry name" value="A-galactase_NEW3"/>
</dbReference>